<dbReference type="PROSITE" id="PS50972">
    <property type="entry name" value="PTERIN_BINDING"/>
    <property type="match status" value="1"/>
</dbReference>
<evidence type="ECO:0000256" key="9">
    <source>
        <dbReference type="RuleBase" id="RU361205"/>
    </source>
</evidence>
<dbReference type="EMBL" id="JABUFE010000003">
    <property type="protein sequence ID" value="NSX54701.1"/>
    <property type="molecule type" value="Genomic_DNA"/>
</dbReference>
<dbReference type="Proteomes" id="UP000777935">
    <property type="component" value="Unassembled WGS sequence"/>
</dbReference>
<evidence type="ECO:0000256" key="5">
    <source>
        <dbReference type="ARBA" id="ARBA00022679"/>
    </source>
</evidence>
<evidence type="ECO:0000256" key="4">
    <source>
        <dbReference type="ARBA" id="ARBA00012458"/>
    </source>
</evidence>
<dbReference type="SUPFAM" id="SSF51717">
    <property type="entry name" value="Dihydropteroate synthetase-like"/>
    <property type="match status" value="1"/>
</dbReference>
<dbReference type="GO" id="GO:0004156">
    <property type="term" value="F:dihydropteroate synthase activity"/>
    <property type="evidence" value="ECO:0007669"/>
    <property type="project" value="UniProtKB-EC"/>
</dbReference>
<comment type="function">
    <text evidence="9">Catalyzes the condensation of para-aminobenzoate (pABA) with 6-hydroxymethyl-7,8-dihydropterin diphosphate (DHPt-PP) to form 7,8-dihydropteroate (H2Pte), the immediate precursor of folate derivatives.</text>
</comment>
<dbReference type="NCBIfam" id="TIGR01496">
    <property type="entry name" value="DHPS"/>
    <property type="match status" value="1"/>
</dbReference>
<dbReference type="InterPro" id="IPR006390">
    <property type="entry name" value="DHP_synth_dom"/>
</dbReference>
<comment type="pathway">
    <text evidence="3 9">Cofactor biosynthesis; tetrahydrofolate biosynthesis; 7,8-dihydrofolate from 2-amino-4-hydroxy-6-hydroxymethyl-7,8-dihydropteridine diphosphate and 4-aminobenzoate: step 1/2.</text>
</comment>
<keyword evidence="6 9" id="KW-0479">Metal-binding</keyword>
<evidence type="ECO:0000256" key="8">
    <source>
        <dbReference type="ARBA" id="ARBA00022909"/>
    </source>
</evidence>
<evidence type="ECO:0000313" key="12">
    <source>
        <dbReference type="Proteomes" id="UP000777935"/>
    </source>
</evidence>
<dbReference type="InterPro" id="IPR011005">
    <property type="entry name" value="Dihydropteroate_synth-like_sf"/>
</dbReference>
<organism evidence="11 12">
    <name type="scientific">Parasulfitobacter algicola</name>
    <dbReference type="NCBI Taxonomy" id="2614809"/>
    <lineage>
        <taxon>Bacteria</taxon>
        <taxon>Pseudomonadati</taxon>
        <taxon>Pseudomonadota</taxon>
        <taxon>Alphaproteobacteria</taxon>
        <taxon>Rhodobacterales</taxon>
        <taxon>Roseobacteraceae</taxon>
        <taxon>Parasulfitobacter</taxon>
    </lineage>
</organism>
<evidence type="ECO:0000256" key="7">
    <source>
        <dbReference type="ARBA" id="ARBA00022842"/>
    </source>
</evidence>
<dbReference type="InterPro" id="IPR045031">
    <property type="entry name" value="DHP_synth-like"/>
</dbReference>
<comment type="caution">
    <text evidence="11">The sequence shown here is derived from an EMBL/GenBank/DDBJ whole genome shotgun (WGS) entry which is preliminary data.</text>
</comment>
<dbReference type="PROSITE" id="PS00792">
    <property type="entry name" value="DHPS_1"/>
    <property type="match status" value="1"/>
</dbReference>
<accession>A0ABX2IRQ2</accession>
<keyword evidence="12" id="KW-1185">Reference proteome</keyword>
<dbReference type="PROSITE" id="PS00793">
    <property type="entry name" value="DHPS_2"/>
    <property type="match status" value="1"/>
</dbReference>
<reference evidence="11 12" key="1">
    <citation type="submission" date="2020-06" db="EMBL/GenBank/DDBJ databases">
        <title>Sulfitobacter algicola sp. nov., isolated from green algae.</title>
        <authorList>
            <person name="Wang C."/>
        </authorList>
    </citation>
    <scope>NUCLEOTIDE SEQUENCE [LARGE SCALE GENOMIC DNA]</scope>
    <source>
        <strain evidence="11 12">1151</strain>
    </source>
</reference>
<evidence type="ECO:0000256" key="2">
    <source>
        <dbReference type="ARBA" id="ARBA00001946"/>
    </source>
</evidence>
<sequence length="336" mass="36215">MTCYYRPLAQTGLMIPQNAQKIADGWSWFTHAERIERERPSDIVPVTEIPDAIIHAICAPRASVAELNFDEPRLMGVLNTTPDSFSDGGKFDTFDIALQHAHQMQANGADIIDIGGESTRPGAAEVTVTEEIARTIPIIQALRAKSRIPISIDTRKSTVAHAAVDAGVNLINDVSAMSFDPTIAATAAHANAPICLMHAQGDPETMQDNPVYDDVLLDVYDFLSNRIAIAENAGIARTQIIVDPGIGFGKTLDHNLKLLRGLSLFHGLGCLILLGASRKRFIGTIADVPDAHDRMPGTLAVSLHAIAQGVQLHRVHDIKPIKQAFALSKAILEGPP</sequence>
<gene>
    <name evidence="11" type="primary">folP</name>
    <name evidence="11" type="ORF">HRQ87_07775</name>
</gene>
<comment type="cofactor">
    <cofactor evidence="2 9">
        <name>Mg(2+)</name>
        <dbReference type="ChEBI" id="CHEBI:18420"/>
    </cofactor>
</comment>
<keyword evidence="8 9" id="KW-0289">Folate biosynthesis</keyword>
<dbReference type="CDD" id="cd00739">
    <property type="entry name" value="DHPS"/>
    <property type="match status" value="1"/>
</dbReference>
<dbReference type="Pfam" id="PF00809">
    <property type="entry name" value="Pterin_bind"/>
    <property type="match status" value="1"/>
</dbReference>
<keyword evidence="5 9" id="KW-0808">Transferase</keyword>
<dbReference type="InterPro" id="IPR000489">
    <property type="entry name" value="Pterin-binding_dom"/>
</dbReference>
<evidence type="ECO:0000256" key="1">
    <source>
        <dbReference type="ARBA" id="ARBA00000012"/>
    </source>
</evidence>
<keyword evidence="7 9" id="KW-0460">Magnesium</keyword>
<feature type="domain" description="Pterin-binding" evidence="10">
    <location>
        <begin position="72"/>
        <end position="326"/>
    </location>
</feature>
<name>A0ABX2IRQ2_9RHOB</name>
<proteinExistence type="inferred from homology"/>
<comment type="similarity">
    <text evidence="9">Belongs to the DHPS family.</text>
</comment>
<evidence type="ECO:0000313" key="11">
    <source>
        <dbReference type="EMBL" id="NSX54701.1"/>
    </source>
</evidence>
<dbReference type="PANTHER" id="PTHR20941">
    <property type="entry name" value="FOLATE SYNTHESIS PROTEINS"/>
    <property type="match status" value="1"/>
</dbReference>
<comment type="catalytic activity">
    <reaction evidence="1">
        <text>(7,8-dihydropterin-6-yl)methyl diphosphate + 4-aminobenzoate = 7,8-dihydropteroate + diphosphate</text>
        <dbReference type="Rhea" id="RHEA:19949"/>
        <dbReference type="ChEBI" id="CHEBI:17836"/>
        <dbReference type="ChEBI" id="CHEBI:17839"/>
        <dbReference type="ChEBI" id="CHEBI:33019"/>
        <dbReference type="ChEBI" id="CHEBI:72950"/>
        <dbReference type="EC" id="2.5.1.15"/>
    </reaction>
</comment>
<dbReference type="Gene3D" id="3.20.20.20">
    <property type="entry name" value="Dihydropteroate synthase-like"/>
    <property type="match status" value="1"/>
</dbReference>
<evidence type="ECO:0000256" key="6">
    <source>
        <dbReference type="ARBA" id="ARBA00022723"/>
    </source>
</evidence>
<dbReference type="PANTHER" id="PTHR20941:SF1">
    <property type="entry name" value="FOLIC ACID SYNTHESIS PROTEIN FOL1"/>
    <property type="match status" value="1"/>
</dbReference>
<dbReference type="EC" id="2.5.1.15" evidence="4 9"/>
<evidence type="ECO:0000259" key="10">
    <source>
        <dbReference type="PROSITE" id="PS50972"/>
    </source>
</evidence>
<dbReference type="RefSeq" id="WP_174136968.1">
    <property type="nucleotide sequence ID" value="NZ_JABUFE010000003.1"/>
</dbReference>
<protein>
    <recommendedName>
        <fullName evidence="4 9">Dihydropteroate synthase</fullName>
        <shortName evidence="9">DHPS</shortName>
        <ecNumber evidence="4 9">2.5.1.15</ecNumber>
    </recommendedName>
    <alternativeName>
        <fullName evidence="9">Dihydropteroate pyrophosphorylase</fullName>
    </alternativeName>
</protein>
<evidence type="ECO:0000256" key="3">
    <source>
        <dbReference type="ARBA" id="ARBA00004763"/>
    </source>
</evidence>